<evidence type="ECO:0000313" key="2">
    <source>
        <dbReference type="EMBL" id="MFC4989489.1"/>
    </source>
</evidence>
<reference evidence="2 3" key="1">
    <citation type="journal article" date="2019" name="Int. J. Syst. Evol. Microbiol.">
        <title>The Global Catalogue of Microorganisms (GCM) 10K type strain sequencing project: providing services to taxonomists for standard genome sequencing and annotation.</title>
        <authorList>
            <consortium name="The Broad Institute Genomics Platform"/>
            <consortium name="The Broad Institute Genome Sequencing Center for Infectious Disease"/>
            <person name="Wu L."/>
            <person name="Ma J."/>
        </authorList>
    </citation>
    <scope>NUCLEOTIDE SEQUENCE [LARGE SCALE GENOMIC DNA]</scope>
    <source>
        <strain evidence="2 3">CGMCC 1.15824</strain>
    </source>
</reference>
<gene>
    <name evidence="2" type="ORF">ACFPFO_17340</name>
</gene>
<dbReference type="AlphaFoldDB" id="A0ABD5QIP4"/>
<proteinExistence type="predicted"/>
<feature type="region of interest" description="Disordered" evidence="1">
    <location>
        <begin position="154"/>
        <end position="191"/>
    </location>
</feature>
<feature type="compositionally biased region" description="Basic and acidic residues" evidence="1">
    <location>
        <begin position="169"/>
        <end position="191"/>
    </location>
</feature>
<dbReference type="RefSeq" id="WP_224827725.1">
    <property type="nucleotide sequence ID" value="NZ_JAIVEF010000002.1"/>
</dbReference>
<dbReference type="Proteomes" id="UP001595925">
    <property type="component" value="Unassembled WGS sequence"/>
</dbReference>
<accession>A0ABD5QIP4</accession>
<evidence type="ECO:0000256" key="1">
    <source>
        <dbReference type="SAM" id="MobiDB-lite"/>
    </source>
</evidence>
<protein>
    <recommendedName>
        <fullName evidence="4">Copper chaperone PCu(A)C</fullName>
    </recommendedName>
</protein>
<sequence>MEPVSGPTRRQVALGVATLAAGLAGCLGSLTDDGGHEHEHDDPPWEWGGSYELESGVYTYTYHEGPDPEMDLAFVPAEESDDHGLFHAGETATELFEADDADTVVSDGDAIRPSSETLYRIEFESAGETTIELRVGSDGPYSMFTAHVPDEFDAKLRAPAGDEMAPEATELRSGHDHGNDDHDHENDSHDH</sequence>
<keyword evidence="3" id="KW-1185">Reference proteome</keyword>
<organism evidence="2 3">
    <name type="scientific">Saliphagus infecundisoli</name>
    <dbReference type="NCBI Taxonomy" id="1849069"/>
    <lineage>
        <taxon>Archaea</taxon>
        <taxon>Methanobacteriati</taxon>
        <taxon>Methanobacteriota</taxon>
        <taxon>Stenosarchaea group</taxon>
        <taxon>Halobacteria</taxon>
        <taxon>Halobacteriales</taxon>
        <taxon>Natrialbaceae</taxon>
        <taxon>Saliphagus</taxon>
    </lineage>
</organism>
<dbReference type="EMBL" id="JBHSJG010000049">
    <property type="protein sequence ID" value="MFC4989489.1"/>
    <property type="molecule type" value="Genomic_DNA"/>
</dbReference>
<evidence type="ECO:0000313" key="3">
    <source>
        <dbReference type="Proteomes" id="UP001595925"/>
    </source>
</evidence>
<comment type="caution">
    <text evidence="2">The sequence shown here is derived from an EMBL/GenBank/DDBJ whole genome shotgun (WGS) entry which is preliminary data.</text>
</comment>
<evidence type="ECO:0008006" key="4">
    <source>
        <dbReference type="Google" id="ProtNLM"/>
    </source>
</evidence>
<name>A0ABD5QIP4_9EURY</name>